<accession>A0ABM8VMC2</accession>
<organism evidence="7 8">
    <name type="scientific">Paenibacillus allorhizosphaerae</name>
    <dbReference type="NCBI Taxonomy" id="2849866"/>
    <lineage>
        <taxon>Bacteria</taxon>
        <taxon>Bacillati</taxon>
        <taxon>Bacillota</taxon>
        <taxon>Bacilli</taxon>
        <taxon>Bacillales</taxon>
        <taxon>Paenibacillaceae</taxon>
        <taxon>Paenibacillus</taxon>
    </lineage>
</organism>
<evidence type="ECO:0000259" key="6">
    <source>
        <dbReference type="Pfam" id="PF01648"/>
    </source>
</evidence>
<keyword evidence="2 5" id="KW-0276">Fatty acid metabolism</keyword>
<evidence type="ECO:0000256" key="5">
    <source>
        <dbReference type="HAMAP-Rule" id="MF_00101"/>
    </source>
</evidence>
<comment type="function">
    <text evidence="5">Transfers the 4'-phosphopantetheine moiety from coenzyme A to a Ser of acyl-carrier-protein.</text>
</comment>
<keyword evidence="5 7" id="KW-0808">Transferase</keyword>
<feature type="domain" description="4'-phosphopantetheinyl transferase" evidence="6">
    <location>
        <begin position="4"/>
        <end position="92"/>
    </location>
</feature>
<evidence type="ECO:0000256" key="2">
    <source>
        <dbReference type="ARBA" id="ARBA00022832"/>
    </source>
</evidence>
<keyword evidence="5" id="KW-0479">Metal-binding</keyword>
<comment type="similarity">
    <text evidence="5">Belongs to the P-Pant transferase superfamily. AcpS family.</text>
</comment>
<dbReference type="EC" id="2.7.8.7" evidence="5"/>
<dbReference type="NCBIfam" id="TIGR00516">
    <property type="entry name" value="acpS"/>
    <property type="match status" value="1"/>
</dbReference>
<evidence type="ECO:0000256" key="4">
    <source>
        <dbReference type="ARBA" id="ARBA00023160"/>
    </source>
</evidence>
<keyword evidence="8" id="KW-1185">Reference proteome</keyword>
<keyword evidence="5" id="KW-0460">Magnesium</keyword>
<dbReference type="Pfam" id="PF01648">
    <property type="entry name" value="ACPS"/>
    <property type="match status" value="1"/>
</dbReference>
<dbReference type="InterPro" id="IPR002582">
    <property type="entry name" value="ACPS"/>
</dbReference>
<keyword evidence="4 5" id="KW-0275">Fatty acid biosynthesis</keyword>
<feature type="binding site" evidence="5">
    <location>
        <position position="8"/>
    </location>
    <ligand>
        <name>Mg(2+)</name>
        <dbReference type="ChEBI" id="CHEBI:18420"/>
    </ligand>
</feature>
<sequence>MIIGIGTDLLEIARVKAILAQPSGERFLQRVLTDKERELASQKRGRFAEFTAGRFAAKEAVVKALGCGIGKEVTFRDVEVLPDAKGKPVCRLSAVAWERLARSAGQALCPDGNPAERLQIHVSITHTETMAMAYSVVER</sequence>
<dbReference type="RefSeq" id="WP_218100857.1">
    <property type="nucleotide sequence ID" value="NZ_CAJVCE010000014.1"/>
</dbReference>
<gene>
    <name evidence="5 7" type="primary">acpS</name>
    <name evidence="7" type="ORF">PAECIP111802_04564</name>
</gene>
<proteinExistence type="inferred from homology"/>
<feature type="binding site" evidence="5">
    <location>
        <position position="59"/>
    </location>
    <ligand>
        <name>Mg(2+)</name>
        <dbReference type="ChEBI" id="CHEBI:18420"/>
    </ligand>
</feature>
<protein>
    <recommendedName>
        <fullName evidence="5">Holo-[acyl-carrier-protein] synthase</fullName>
        <shortName evidence="5">Holo-ACP synthase</shortName>
        <ecNumber evidence="5">2.7.8.7</ecNumber>
    </recommendedName>
    <alternativeName>
        <fullName evidence="5">4'-phosphopantetheinyl transferase AcpS</fullName>
    </alternativeName>
</protein>
<evidence type="ECO:0000313" key="7">
    <source>
        <dbReference type="EMBL" id="CAG7649823.1"/>
    </source>
</evidence>
<dbReference type="EMBL" id="CAJVCE010000014">
    <property type="protein sequence ID" value="CAG7649823.1"/>
    <property type="molecule type" value="Genomic_DNA"/>
</dbReference>
<comment type="caution">
    <text evidence="7">The sequence shown here is derived from an EMBL/GenBank/DDBJ whole genome shotgun (WGS) entry which is preliminary data.</text>
</comment>
<keyword evidence="1 5" id="KW-0444">Lipid biosynthesis</keyword>
<evidence type="ECO:0000256" key="1">
    <source>
        <dbReference type="ARBA" id="ARBA00022516"/>
    </source>
</evidence>
<dbReference type="NCBIfam" id="TIGR00556">
    <property type="entry name" value="pantethn_trn"/>
    <property type="match status" value="1"/>
</dbReference>
<dbReference type="InterPro" id="IPR004568">
    <property type="entry name" value="Ppantetheine-prot_Trfase_dom"/>
</dbReference>
<dbReference type="InterPro" id="IPR008278">
    <property type="entry name" value="4-PPantetheinyl_Trfase_dom"/>
</dbReference>
<evidence type="ECO:0000256" key="3">
    <source>
        <dbReference type="ARBA" id="ARBA00023098"/>
    </source>
</evidence>
<comment type="subcellular location">
    <subcellularLocation>
        <location evidence="5">Cytoplasm</location>
    </subcellularLocation>
</comment>
<keyword evidence="3 5" id="KW-0443">Lipid metabolism</keyword>
<dbReference type="Proteomes" id="UP000730618">
    <property type="component" value="Unassembled WGS sequence"/>
</dbReference>
<dbReference type="GO" id="GO:0008897">
    <property type="term" value="F:holo-[acyl-carrier-protein] synthase activity"/>
    <property type="evidence" value="ECO:0007669"/>
    <property type="project" value="UniProtKB-EC"/>
</dbReference>
<name>A0ABM8VMC2_9BACL</name>
<dbReference type="HAMAP" id="MF_00101">
    <property type="entry name" value="AcpS"/>
    <property type="match status" value="1"/>
</dbReference>
<reference evidence="7 8" key="1">
    <citation type="submission" date="2021-06" db="EMBL/GenBank/DDBJ databases">
        <authorList>
            <person name="Criscuolo A."/>
        </authorList>
    </citation>
    <scope>NUCLEOTIDE SEQUENCE [LARGE SCALE GENOMIC DNA]</scope>
    <source>
        <strain evidence="8">CIP 111802</strain>
    </source>
</reference>
<keyword evidence="5" id="KW-0963">Cytoplasm</keyword>
<comment type="catalytic activity">
    <reaction evidence="5">
        <text>apo-[ACP] + CoA = holo-[ACP] + adenosine 3',5'-bisphosphate + H(+)</text>
        <dbReference type="Rhea" id="RHEA:12068"/>
        <dbReference type="Rhea" id="RHEA-COMP:9685"/>
        <dbReference type="Rhea" id="RHEA-COMP:9690"/>
        <dbReference type="ChEBI" id="CHEBI:15378"/>
        <dbReference type="ChEBI" id="CHEBI:29999"/>
        <dbReference type="ChEBI" id="CHEBI:57287"/>
        <dbReference type="ChEBI" id="CHEBI:58343"/>
        <dbReference type="ChEBI" id="CHEBI:64479"/>
        <dbReference type="EC" id="2.7.8.7"/>
    </reaction>
</comment>
<comment type="cofactor">
    <cofactor evidence="5">
        <name>Mg(2+)</name>
        <dbReference type="ChEBI" id="CHEBI:18420"/>
    </cofactor>
</comment>
<evidence type="ECO:0000313" key="8">
    <source>
        <dbReference type="Proteomes" id="UP000730618"/>
    </source>
</evidence>